<dbReference type="GO" id="GO:0006310">
    <property type="term" value="P:DNA recombination"/>
    <property type="evidence" value="ECO:0007669"/>
    <property type="project" value="UniProtKB-KW"/>
</dbReference>
<dbReference type="Pfam" id="PF00589">
    <property type="entry name" value="Phage_integrase"/>
    <property type="match status" value="1"/>
</dbReference>
<dbReference type="Gene3D" id="1.10.443.10">
    <property type="entry name" value="Intergrase catalytic core"/>
    <property type="match status" value="1"/>
</dbReference>
<reference evidence="4 5" key="1">
    <citation type="submission" date="2018-06" db="EMBL/GenBank/DDBJ databases">
        <authorList>
            <consortium name="Pathogen Informatics"/>
            <person name="Doyle S."/>
        </authorList>
    </citation>
    <scope>NUCLEOTIDE SEQUENCE [LARGE SCALE GENOMIC DNA]</scope>
    <source>
        <strain evidence="4 5">NCTC9645</strain>
    </source>
</reference>
<evidence type="ECO:0000313" key="5">
    <source>
        <dbReference type="Proteomes" id="UP000250675"/>
    </source>
</evidence>
<dbReference type="InterPro" id="IPR011010">
    <property type="entry name" value="DNA_brk_join_enz"/>
</dbReference>
<evidence type="ECO:0000313" key="4">
    <source>
        <dbReference type="EMBL" id="SQC22339.1"/>
    </source>
</evidence>
<name>A0A2X3FC35_KLEPN</name>
<accession>A0A2X3FC35</accession>
<dbReference type="InterPro" id="IPR013762">
    <property type="entry name" value="Integrase-like_cat_sf"/>
</dbReference>
<dbReference type="PANTHER" id="PTHR30349">
    <property type="entry name" value="PHAGE INTEGRASE-RELATED"/>
    <property type="match status" value="1"/>
</dbReference>
<evidence type="ECO:0000259" key="3">
    <source>
        <dbReference type="PROSITE" id="PS51898"/>
    </source>
</evidence>
<dbReference type="AlphaFoldDB" id="A0A2X3FC35"/>
<protein>
    <submittedName>
        <fullName evidence="4">Site-specific tyrosine recombinase XerD</fullName>
    </submittedName>
</protein>
<evidence type="ECO:0000256" key="2">
    <source>
        <dbReference type="ARBA" id="ARBA00023172"/>
    </source>
</evidence>
<dbReference type="InterPro" id="IPR002104">
    <property type="entry name" value="Integrase_catalytic"/>
</dbReference>
<dbReference type="SUPFAM" id="SSF56349">
    <property type="entry name" value="DNA breaking-rejoining enzymes"/>
    <property type="match status" value="1"/>
</dbReference>
<gene>
    <name evidence="4" type="ORF">NCTC9645_02910</name>
</gene>
<keyword evidence="2" id="KW-0233">DNA recombination</keyword>
<dbReference type="GO" id="GO:0015074">
    <property type="term" value="P:DNA integration"/>
    <property type="evidence" value="ECO:0007669"/>
    <property type="project" value="UniProtKB-KW"/>
</dbReference>
<proteinExistence type="predicted"/>
<organism evidence="4 5">
    <name type="scientific">Klebsiella pneumoniae</name>
    <dbReference type="NCBI Taxonomy" id="573"/>
    <lineage>
        <taxon>Bacteria</taxon>
        <taxon>Pseudomonadati</taxon>
        <taxon>Pseudomonadota</taxon>
        <taxon>Gammaproteobacteria</taxon>
        <taxon>Enterobacterales</taxon>
        <taxon>Enterobacteriaceae</taxon>
        <taxon>Klebsiella/Raoultella group</taxon>
        <taxon>Klebsiella</taxon>
        <taxon>Klebsiella pneumoniae complex</taxon>
    </lineage>
</organism>
<dbReference type="GO" id="GO:0003677">
    <property type="term" value="F:DNA binding"/>
    <property type="evidence" value="ECO:0007669"/>
    <property type="project" value="InterPro"/>
</dbReference>
<evidence type="ECO:0000256" key="1">
    <source>
        <dbReference type="ARBA" id="ARBA00022908"/>
    </source>
</evidence>
<dbReference type="InterPro" id="IPR050090">
    <property type="entry name" value="Tyrosine_recombinase_XerCD"/>
</dbReference>
<dbReference type="Proteomes" id="UP000250675">
    <property type="component" value="Unassembled WGS sequence"/>
</dbReference>
<keyword evidence="1" id="KW-0229">DNA integration</keyword>
<feature type="domain" description="Tyr recombinase" evidence="3">
    <location>
        <begin position="2"/>
        <end position="182"/>
    </location>
</feature>
<dbReference type="EMBL" id="UASO01000004">
    <property type="protein sequence ID" value="SQC22339.1"/>
    <property type="molecule type" value="Genomic_DNA"/>
</dbReference>
<dbReference type="PROSITE" id="PS51898">
    <property type="entry name" value="TYR_RECOMBINASE"/>
    <property type="match status" value="1"/>
</dbReference>
<sequence>MAKTSAVTPEQAKQIEAVLRQRSEVAADAWKLNLQLALRISDLLSVRYDDVQGRFLRLKEGKTGKQRELVLNTEAIKVLKRRKKQNPEDVFVFQSKSNRVKGQEPKPVSRVFLAQAIREASHGVVEPGISVATHSARKTRSRALLKAGTPIEVISRMLNHSSPAVTMTYLDITQDEVNQTYQMVI</sequence>